<organism evidence="2 3">
    <name type="scientific">Suillus fuscotomentosus</name>
    <dbReference type="NCBI Taxonomy" id="1912939"/>
    <lineage>
        <taxon>Eukaryota</taxon>
        <taxon>Fungi</taxon>
        <taxon>Dikarya</taxon>
        <taxon>Basidiomycota</taxon>
        <taxon>Agaricomycotina</taxon>
        <taxon>Agaricomycetes</taxon>
        <taxon>Agaricomycetidae</taxon>
        <taxon>Boletales</taxon>
        <taxon>Suillineae</taxon>
        <taxon>Suillaceae</taxon>
        <taxon>Suillus</taxon>
    </lineage>
</organism>
<protein>
    <submittedName>
        <fullName evidence="2">Uncharacterized protein</fullName>
    </submittedName>
</protein>
<evidence type="ECO:0000313" key="2">
    <source>
        <dbReference type="EMBL" id="KAG1894919.1"/>
    </source>
</evidence>
<accession>A0AAD4DXX8</accession>
<dbReference type="GeneID" id="64657172"/>
<sequence length="444" mass="48716">MSVAPQVSVRLAIAITVLKHKPKDQSYFNQATYDEDGWRTHALSLERELESLKQKREEDEAELVHLRQNAAKDMPDDSEVAPPPKKTKKAGKTQEPQLQDDDWPAKREGRLNATGQLSSSLTAAFTSLRSVLDSTSSQTGDEPPRNSRLLAAITRTINTVGKFLGLQNISMSSVPTELNESRIAMASPLLVYVLRVALPALFCQDISNSNSIAVSRLIGTIFVPVVCSFSLISRAYIMHHLGASLAKKTSKSRKGNEKVPKPPSQTPVPDPRADLLTLLSEAMDTLDSISPRYFEYTAGIRERIALESIRALELLYLTRTTEGTMGSNATPNEASRGPELLQASNPHKRRTVLARKDATWYLCHILNSCVSTGRAKDGLGIILNGALLEAAVRMGKMCISMDCDDVAQVGRRCIMDVVCRNMILAACEKIISALPQENLECNTS</sequence>
<feature type="region of interest" description="Disordered" evidence="1">
    <location>
        <begin position="248"/>
        <end position="271"/>
    </location>
</feature>
<keyword evidence="3" id="KW-1185">Reference proteome</keyword>
<comment type="caution">
    <text evidence="2">The sequence shown here is derived from an EMBL/GenBank/DDBJ whole genome shotgun (WGS) entry which is preliminary data.</text>
</comment>
<evidence type="ECO:0000313" key="3">
    <source>
        <dbReference type="Proteomes" id="UP001195769"/>
    </source>
</evidence>
<dbReference type="RefSeq" id="XP_041220495.1">
    <property type="nucleotide sequence ID" value="XM_041362874.1"/>
</dbReference>
<feature type="region of interest" description="Disordered" evidence="1">
    <location>
        <begin position="68"/>
        <end position="105"/>
    </location>
</feature>
<name>A0AAD4DXX8_9AGAM</name>
<evidence type="ECO:0000256" key="1">
    <source>
        <dbReference type="SAM" id="MobiDB-lite"/>
    </source>
</evidence>
<feature type="compositionally biased region" description="Pro residues" evidence="1">
    <location>
        <begin position="261"/>
        <end position="270"/>
    </location>
</feature>
<reference evidence="2" key="1">
    <citation type="journal article" date="2020" name="New Phytol.">
        <title>Comparative genomics reveals dynamic genome evolution in host specialist ectomycorrhizal fungi.</title>
        <authorList>
            <person name="Lofgren L.A."/>
            <person name="Nguyen N.H."/>
            <person name="Vilgalys R."/>
            <person name="Ruytinx J."/>
            <person name="Liao H.L."/>
            <person name="Branco S."/>
            <person name="Kuo A."/>
            <person name="LaButti K."/>
            <person name="Lipzen A."/>
            <person name="Andreopoulos W."/>
            <person name="Pangilinan J."/>
            <person name="Riley R."/>
            <person name="Hundley H."/>
            <person name="Na H."/>
            <person name="Barry K."/>
            <person name="Grigoriev I.V."/>
            <person name="Stajich J.E."/>
            <person name="Kennedy P.G."/>
        </authorList>
    </citation>
    <scope>NUCLEOTIDE SEQUENCE</scope>
    <source>
        <strain evidence="2">FC203</strain>
    </source>
</reference>
<dbReference type="Proteomes" id="UP001195769">
    <property type="component" value="Unassembled WGS sequence"/>
</dbReference>
<gene>
    <name evidence="2" type="ORF">F5891DRAFT_1060443</name>
</gene>
<proteinExistence type="predicted"/>
<dbReference type="EMBL" id="JABBWK010000073">
    <property type="protein sequence ID" value="KAG1894919.1"/>
    <property type="molecule type" value="Genomic_DNA"/>
</dbReference>
<dbReference type="AlphaFoldDB" id="A0AAD4DXX8"/>